<gene>
    <name evidence="1" type="ORF">G4911_08690</name>
</gene>
<dbReference type="RefSeq" id="WP_163148158.1">
    <property type="nucleotide sequence ID" value="NZ_JAAIKZ010000014.1"/>
</dbReference>
<organism evidence="1 2">
    <name type="scientific">Aeromonas rivipollensis</name>
    <dbReference type="NCBI Taxonomy" id="948519"/>
    <lineage>
        <taxon>Bacteria</taxon>
        <taxon>Pseudomonadati</taxon>
        <taxon>Pseudomonadota</taxon>
        <taxon>Gammaproteobacteria</taxon>
        <taxon>Aeromonadales</taxon>
        <taxon>Aeromonadaceae</taxon>
        <taxon>Aeromonas</taxon>
    </lineage>
</organism>
<proteinExistence type="predicted"/>
<name>A0AAW9YB85_9GAMM</name>
<comment type="caution">
    <text evidence="1">The sequence shown here is derived from an EMBL/GenBank/DDBJ whole genome shotgun (WGS) entry which is preliminary data.</text>
</comment>
<protein>
    <submittedName>
        <fullName evidence="1">DUF2163 domain-containing protein</fullName>
    </submittedName>
</protein>
<evidence type="ECO:0000313" key="1">
    <source>
        <dbReference type="EMBL" id="NEX74815.1"/>
    </source>
</evidence>
<dbReference type="InterPro" id="IPR018247">
    <property type="entry name" value="EF_Hand_1_Ca_BS"/>
</dbReference>
<sequence>MAIVCSLVTLDLTRFTSINQKVCWTDHIHDVVSNGTIYRSAGSLLKISNISTQSVLNNKQIKITLSGLDENTTQIVNSNEFRNAPILIEKAILQDNTNNVSTKRTYFRGKTATPDTTIDDKSGLITINISAQSIFDLSVKPSYSRSNNATHQFSFNGDMFFEYANRDLGEDILWRKR</sequence>
<dbReference type="AlphaFoldDB" id="A0AAW9YB85"/>
<dbReference type="EMBL" id="JAAIKZ010000014">
    <property type="protein sequence ID" value="NEX74815.1"/>
    <property type="molecule type" value="Genomic_DNA"/>
</dbReference>
<dbReference type="PROSITE" id="PS00018">
    <property type="entry name" value="EF_HAND_1"/>
    <property type="match status" value="1"/>
</dbReference>
<accession>A0AAW9YB85</accession>
<reference evidence="1 2" key="1">
    <citation type="submission" date="2020-02" db="EMBL/GenBank/DDBJ databases">
        <title>Genome sequencing of Aeromonas rivipollensis.</title>
        <authorList>
            <person name="Fono-Tamo Ubani E.K."/>
            <person name="Lekota K.E."/>
        </authorList>
    </citation>
    <scope>NUCLEOTIDE SEQUENCE [LARGE SCALE GENOMIC DNA]</scope>
    <source>
        <strain evidence="1 2">G87</strain>
    </source>
</reference>
<dbReference type="Proteomes" id="UP000480681">
    <property type="component" value="Unassembled WGS sequence"/>
</dbReference>
<evidence type="ECO:0000313" key="2">
    <source>
        <dbReference type="Proteomes" id="UP000480681"/>
    </source>
</evidence>